<dbReference type="GO" id="GO:0016772">
    <property type="term" value="F:transferase activity, transferring phosphorus-containing groups"/>
    <property type="evidence" value="ECO:0007669"/>
    <property type="project" value="InterPro"/>
</dbReference>
<reference evidence="2 3" key="1">
    <citation type="journal article" date="2018" name="BMC Genomics">
        <title>Genomic comparison of Trypanosoma conorhini and Trypanosoma rangeli to Trypanosoma cruzi strains of high and low virulence.</title>
        <authorList>
            <person name="Bradwell K.R."/>
            <person name="Koparde V.N."/>
            <person name="Matveyev A.V."/>
            <person name="Serrano M.G."/>
            <person name="Alves J.M."/>
            <person name="Parikh H."/>
            <person name="Huang B."/>
            <person name="Lee V."/>
            <person name="Espinosa-Alvarez O."/>
            <person name="Ortiz P.A."/>
            <person name="Costa-Martins A.G."/>
            <person name="Teixeira M.M."/>
            <person name="Buck G.A."/>
        </authorList>
    </citation>
    <scope>NUCLEOTIDE SEQUENCE [LARGE SCALE GENOMIC DNA]</scope>
    <source>
        <strain evidence="2 3">AM80</strain>
    </source>
</reference>
<dbReference type="SUPFAM" id="SSF52009">
    <property type="entry name" value="Phosphohistidine domain"/>
    <property type="match status" value="1"/>
</dbReference>
<evidence type="ECO:0000256" key="1">
    <source>
        <dbReference type="SAM" id="MobiDB-lite"/>
    </source>
</evidence>
<feature type="compositionally biased region" description="Acidic residues" evidence="1">
    <location>
        <begin position="452"/>
        <end position="463"/>
    </location>
</feature>
<protein>
    <submittedName>
        <fullName evidence="2">Uncharacterized protein</fullName>
    </submittedName>
</protein>
<dbReference type="OMA" id="LCANTVC"/>
<sequence length="825" mass="88426">MSLVQLSPTGRVACGGSFLDMYGRRPPATIQAVHPTGAAQPPPLMSWSAFPTSKKMSGRNAADADASANPAGEHVALVFPHVADTSSHALFFSVGVFRCDTWALQWAVRADALGDGRRVCDVCCLSAHTVAFIVEGGSTQRGRRELYVASKADVPRVAKRENRQWRSFLAGAHLVGTTFEGEGFCSLQALSATSCLLLTGAGRLIRVTVAFDPQVEVTSEEVFVDERLTAARNSSISSLVLSSAITTETGGANCHAAVFAAGSSTCYVMKLMDKNAAMTASRPQPISLPAGATVERAEFAGPHILSLTLSFNKRTTFALQIACLVPSQSSTASSSSSPSESPFNCIPFEPLRMAAQQVPLATMYCAEKETHVVLVRRPHRGTDAGGHHDTATNSIVSSSESSWWSCLEYAELPLQEGPYPEEVFRNATWRSLPEPCSTALPTVAPAGALGSDDNDGDNEDDINNNDGSHENTAADFQRGLALLTHSSSGGQWEPIRLHYALAASLSQQKATRENNSGGSSNVVVNVLAIETAPFVHTRLVKQWHNATRGLKYLLDGANNTVGGLAPFAVTWNPRHLRRALRLFSQEGLRLLFSHVAGALRVSTQPSEVAHLFYGTAVTAVTDVALHIITLARQVGALLSPEDVAVTALLLRASRATGHLIVNHTARGRLLLESVVRSRLANHVLGAEATNHRTAYSSGDPTANEEVNAAEAEFLNAPAELRVERALRTKYAPNTWTQHLLWRHNEHSAVVREALRHLQAVAPLRQQDASRSDGEGEGAHLLQSEEVTAAPPLVPDWMLRGQQAHANAAFTEYESALVHPAAAAAR</sequence>
<proteinExistence type="predicted"/>
<dbReference type="Proteomes" id="UP000283634">
    <property type="component" value="Unassembled WGS sequence"/>
</dbReference>
<accession>A0A3S5IR71</accession>
<evidence type="ECO:0000313" key="3">
    <source>
        <dbReference type="Proteomes" id="UP000283634"/>
    </source>
</evidence>
<dbReference type="OrthoDB" id="259849at2759"/>
<keyword evidence="3" id="KW-1185">Reference proteome</keyword>
<name>A0A3S5IR71_TRYRA</name>
<dbReference type="RefSeq" id="XP_029238335.1">
    <property type="nucleotide sequence ID" value="XM_029381873.1"/>
</dbReference>
<feature type="region of interest" description="Disordered" evidence="1">
    <location>
        <begin position="440"/>
        <end position="471"/>
    </location>
</feature>
<dbReference type="EMBL" id="MKGL01000152">
    <property type="protein sequence ID" value="RNF04843.1"/>
    <property type="molecule type" value="Genomic_DNA"/>
</dbReference>
<dbReference type="InterPro" id="IPR036637">
    <property type="entry name" value="Phosphohistidine_dom_sf"/>
</dbReference>
<dbReference type="GeneID" id="40328908"/>
<organism evidence="2 3">
    <name type="scientific">Trypanosoma rangeli</name>
    <dbReference type="NCBI Taxonomy" id="5698"/>
    <lineage>
        <taxon>Eukaryota</taxon>
        <taxon>Discoba</taxon>
        <taxon>Euglenozoa</taxon>
        <taxon>Kinetoplastea</taxon>
        <taxon>Metakinetoplastina</taxon>
        <taxon>Trypanosomatida</taxon>
        <taxon>Trypanosomatidae</taxon>
        <taxon>Trypanosoma</taxon>
        <taxon>Herpetosoma</taxon>
    </lineage>
</organism>
<comment type="caution">
    <text evidence="2">The sequence shown here is derived from an EMBL/GenBank/DDBJ whole genome shotgun (WGS) entry which is preliminary data.</text>
</comment>
<evidence type="ECO:0000313" key="2">
    <source>
        <dbReference type="EMBL" id="RNF04843.1"/>
    </source>
</evidence>
<gene>
    <name evidence="2" type="ORF">TraAM80_04975</name>
</gene>
<dbReference type="AlphaFoldDB" id="A0A3S5IR71"/>